<dbReference type="InterPro" id="IPR052929">
    <property type="entry name" value="RNase_H-like_EbsB-rel"/>
</dbReference>
<dbReference type="OMA" id="LIRAITH"/>
<dbReference type="CDD" id="cd06222">
    <property type="entry name" value="RNase_H_like"/>
    <property type="match status" value="1"/>
</dbReference>
<protein>
    <recommendedName>
        <fullName evidence="1">RNase H type-1 domain-containing protein</fullName>
    </recommendedName>
</protein>
<dbReference type="PANTHER" id="PTHR47074">
    <property type="entry name" value="BNAC02G40300D PROTEIN"/>
    <property type="match status" value="1"/>
</dbReference>
<dbReference type="Pfam" id="PF13456">
    <property type="entry name" value="RVT_3"/>
    <property type="match status" value="1"/>
</dbReference>
<dbReference type="PANTHER" id="PTHR47074:SF49">
    <property type="entry name" value="POLYNUCLEOTIDYL TRANSFERASE, RIBONUCLEASE H-LIKE SUPERFAMILY PROTEIN"/>
    <property type="match status" value="1"/>
</dbReference>
<dbReference type="EnsemblPlants" id="Bo7g043670.1">
    <property type="protein sequence ID" value="Bo7g043670.1"/>
    <property type="gene ID" value="Bo7g043670"/>
</dbReference>
<organism evidence="2 3">
    <name type="scientific">Brassica oleracea var. oleracea</name>
    <dbReference type="NCBI Taxonomy" id="109376"/>
    <lineage>
        <taxon>Eukaryota</taxon>
        <taxon>Viridiplantae</taxon>
        <taxon>Streptophyta</taxon>
        <taxon>Embryophyta</taxon>
        <taxon>Tracheophyta</taxon>
        <taxon>Spermatophyta</taxon>
        <taxon>Magnoliopsida</taxon>
        <taxon>eudicotyledons</taxon>
        <taxon>Gunneridae</taxon>
        <taxon>Pentapetalae</taxon>
        <taxon>rosids</taxon>
        <taxon>malvids</taxon>
        <taxon>Brassicales</taxon>
        <taxon>Brassicaceae</taxon>
        <taxon>Brassiceae</taxon>
        <taxon>Brassica</taxon>
    </lineage>
</organism>
<accession>A0A0D3D5T8</accession>
<dbReference type="InterPro" id="IPR012337">
    <property type="entry name" value="RNaseH-like_sf"/>
</dbReference>
<evidence type="ECO:0000259" key="1">
    <source>
        <dbReference type="Pfam" id="PF13456"/>
    </source>
</evidence>
<dbReference type="SUPFAM" id="SSF53098">
    <property type="entry name" value="Ribonuclease H-like"/>
    <property type="match status" value="1"/>
</dbReference>
<evidence type="ECO:0000313" key="3">
    <source>
        <dbReference type="Proteomes" id="UP000032141"/>
    </source>
</evidence>
<dbReference type="eggNOG" id="KOG1075">
    <property type="taxonomic scope" value="Eukaryota"/>
</dbReference>
<dbReference type="InterPro" id="IPR036397">
    <property type="entry name" value="RNaseH_sf"/>
</dbReference>
<keyword evidence="3" id="KW-1185">Reference proteome</keyword>
<feature type="domain" description="RNase H type-1" evidence="1">
    <location>
        <begin position="2"/>
        <end position="120"/>
    </location>
</feature>
<name>A0A0D3D5T8_BRAOL</name>
<dbReference type="GO" id="GO:0003676">
    <property type="term" value="F:nucleic acid binding"/>
    <property type="evidence" value="ECO:0007669"/>
    <property type="project" value="InterPro"/>
</dbReference>
<dbReference type="Gramene" id="Bo7g043670.1">
    <property type="protein sequence ID" value="Bo7g043670.1"/>
    <property type="gene ID" value="Bo7g043670"/>
</dbReference>
<dbReference type="GO" id="GO:0004523">
    <property type="term" value="F:RNA-DNA hybrid ribonuclease activity"/>
    <property type="evidence" value="ECO:0007669"/>
    <property type="project" value="InterPro"/>
</dbReference>
<evidence type="ECO:0000313" key="2">
    <source>
        <dbReference type="EnsemblPlants" id="Bo7g043670.1"/>
    </source>
</evidence>
<dbReference type="HOGENOM" id="CLU_000680_5_3_1"/>
<dbReference type="Proteomes" id="UP000032141">
    <property type="component" value="Chromosome C7"/>
</dbReference>
<proteinExistence type="predicted"/>
<dbReference type="Gene3D" id="3.30.420.10">
    <property type="entry name" value="Ribonuclease H-like superfamily/Ribonuclease H"/>
    <property type="match status" value="1"/>
</dbReference>
<reference evidence="2" key="2">
    <citation type="submission" date="2015-03" db="UniProtKB">
        <authorList>
            <consortium name="EnsemblPlants"/>
        </authorList>
    </citation>
    <scope>IDENTIFICATION</scope>
</reference>
<dbReference type="InterPro" id="IPR044730">
    <property type="entry name" value="RNase_H-like_dom_plant"/>
</dbReference>
<reference evidence="2 3" key="1">
    <citation type="journal article" date="2014" name="Genome Biol.">
        <title>Transcriptome and methylome profiling reveals relics of genome dominance in the mesopolyploid Brassica oleracea.</title>
        <authorList>
            <person name="Parkin I.A."/>
            <person name="Koh C."/>
            <person name="Tang H."/>
            <person name="Robinson S.J."/>
            <person name="Kagale S."/>
            <person name="Clarke W.E."/>
            <person name="Town C.D."/>
            <person name="Nixon J."/>
            <person name="Krishnakumar V."/>
            <person name="Bidwell S.L."/>
            <person name="Denoeud F."/>
            <person name="Belcram H."/>
            <person name="Links M.G."/>
            <person name="Just J."/>
            <person name="Clarke C."/>
            <person name="Bender T."/>
            <person name="Huebert T."/>
            <person name="Mason A.S."/>
            <person name="Pires J.C."/>
            <person name="Barker G."/>
            <person name="Moore J."/>
            <person name="Walley P.G."/>
            <person name="Manoli S."/>
            <person name="Batley J."/>
            <person name="Edwards D."/>
            <person name="Nelson M.N."/>
            <person name="Wang X."/>
            <person name="Paterson A.H."/>
            <person name="King G."/>
            <person name="Bancroft I."/>
            <person name="Chalhoub B."/>
            <person name="Sharpe A.G."/>
        </authorList>
    </citation>
    <scope>NUCLEOTIDE SEQUENCE</scope>
    <source>
        <strain evidence="2 3">cv. TO1000</strain>
    </source>
</reference>
<sequence>MSDAAWEATRFRAGLAWVIKGELTSEVRRGSSVHDFVNSPLVGEALAIREGLFMAANQGISNLWCCSDNLTLIRAITHKIQRKELQGIIKDIHNLSSAFVSLDFFHVSRENNEEADALANVVLRNSHM</sequence>
<dbReference type="AlphaFoldDB" id="A0A0D3D5T8"/>
<dbReference type="InterPro" id="IPR002156">
    <property type="entry name" value="RNaseH_domain"/>
</dbReference>